<feature type="domain" description="RRM" evidence="3">
    <location>
        <begin position="92"/>
        <end position="136"/>
    </location>
</feature>
<feature type="region of interest" description="Disordered" evidence="2">
    <location>
        <begin position="1"/>
        <end position="36"/>
    </location>
</feature>
<evidence type="ECO:0000256" key="2">
    <source>
        <dbReference type="SAM" id="MobiDB-lite"/>
    </source>
</evidence>
<keyword evidence="1" id="KW-0694">RNA-binding</keyword>
<dbReference type="InterPro" id="IPR000504">
    <property type="entry name" value="RRM_dom"/>
</dbReference>
<comment type="caution">
    <text evidence="4">The sequence shown here is derived from an EMBL/GenBank/DDBJ whole genome shotgun (WGS) entry which is preliminary data.</text>
</comment>
<dbReference type="AlphaFoldDB" id="A0A3L6TDJ7"/>
<protein>
    <recommendedName>
        <fullName evidence="3">RRM domain-containing protein</fullName>
    </recommendedName>
</protein>
<reference evidence="5" key="1">
    <citation type="journal article" date="2019" name="Nat. Commun.">
        <title>The genome of broomcorn millet.</title>
        <authorList>
            <person name="Zou C."/>
            <person name="Miki D."/>
            <person name="Li D."/>
            <person name="Tang Q."/>
            <person name="Xiao L."/>
            <person name="Rajput S."/>
            <person name="Deng P."/>
            <person name="Jia W."/>
            <person name="Huang R."/>
            <person name="Zhang M."/>
            <person name="Sun Y."/>
            <person name="Hu J."/>
            <person name="Fu X."/>
            <person name="Schnable P.S."/>
            <person name="Li F."/>
            <person name="Zhang H."/>
            <person name="Feng B."/>
            <person name="Zhu X."/>
            <person name="Liu R."/>
            <person name="Schnable J.C."/>
            <person name="Zhu J.-K."/>
            <person name="Zhang H."/>
        </authorList>
    </citation>
    <scope>NUCLEOTIDE SEQUENCE [LARGE SCALE GENOMIC DNA]</scope>
</reference>
<keyword evidence="5" id="KW-1185">Reference proteome</keyword>
<dbReference type="GO" id="GO:0003723">
    <property type="term" value="F:RNA binding"/>
    <property type="evidence" value="ECO:0007669"/>
    <property type="project" value="UniProtKB-UniRule"/>
</dbReference>
<sequence>MAPPHPLSWADAPPYQYHGTTRHPAPTKGDDAGAGAAEEGSRSLWIGGLLHWMNEDYLYCCFTRSPESMATLACDFAHSTQGTDSYRDPNNSRLFVGCLDISITDDDVLRAFSPYGELVSVKVLQGKGCGFVTYSNRINKMVAGMDAPNPLILLVSVGLLRFHTLMLRQAIQDMDITNSSCPQYSEITM</sequence>
<dbReference type="STRING" id="4540.A0A3L6TDJ7"/>
<dbReference type="Pfam" id="PF00076">
    <property type="entry name" value="RRM_1"/>
    <property type="match status" value="1"/>
</dbReference>
<dbReference type="Gene3D" id="3.30.70.330">
    <property type="match status" value="1"/>
</dbReference>
<gene>
    <name evidence="4" type="ORF">C2845_PM03G17500</name>
</gene>
<organism evidence="4 5">
    <name type="scientific">Panicum miliaceum</name>
    <name type="common">Proso millet</name>
    <name type="synonym">Broomcorn millet</name>
    <dbReference type="NCBI Taxonomy" id="4540"/>
    <lineage>
        <taxon>Eukaryota</taxon>
        <taxon>Viridiplantae</taxon>
        <taxon>Streptophyta</taxon>
        <taxon>Embryophyta</taxon>
        <taxon>Tracheophyta</taxon>
        <taxon>Spermatophyta</taxon>
        <taxon>Magnoliopsida</taxon>
        <taxon>Liliopsida</taxon>
        <taxon>Poales</taxon>
        <taxon>Poaceae</taxon>
        <taxon>PACMAD clade</taxon>
        <taxon>Panicoideae</taxon>
        <taxon>Panicodae</taxon>
        <taxon>Paniceae</taxon>
        <taxon>Panicinae</taxon>
        <taxon>Panicum</taxon>
        <taxon>Panicum sect. Panicum</taxon>
    </lineage>
</organism>
<evidence type="ECO:0000256" key="1">
    <source>
        <dbReference type="PROSITE-ProRule" id="PRU00176"/>
    </source>
</evidence>
<dbReference type="InterPro" id="IPR035979">
    <property type="entry name" value="RBD_domain_sf"/>
</dbReference>
<name>A0A3L6TDJ7_PANMI</name>
<dbReference type="Proteomes" id="UP000275267">
    <property type="component" value="Unassembled WGS sequence"/>
</dbReference>
<evidence type="ECO:0000313" key="5">
    <source>
        <dbReference type="Proteomes" id="UP000275267"/>
    </source>
</evidence>
<evidence type="ECO:0000313" key="4">
    <source>
        <dbReference type="EMBL" id="RLN36242.1"/>
    </source>
</evidence>
<dbReference type="PROSITE" id="PS50102">
    <property type="entry name" value="RRM"/>
    <property type="match status" value="1"/>
</dbReference>
<dbReference type="SMART" id="SM00360">
    <property type="entry name" value="RRM"/>
    <property type="match status" value="1"/>
</dbReference>
<accession>A0A3L6TDJ7</accession>
<proteinExistence type="predicted"/>
<dbReference type="SUPFAM" id="SSF54928">
    <property type="entry name" value="RNA-binding domain, RBD"/>
    <property type="match status" value="1"/>
</dbReference>
<dbReference type="OrthoDB" id="446113at2759"/>
<dbReference type="InterPro" id="IPR012677">
    <property type="entry name" value="Nucleotide-bd_a/b_plait_sf"/>
</dbReference>
<dbReference type="EMBL" id="PQIB02000002">
    <property type="protein sequence ID" value="RLN36242.1"/>
    <property type="molecule type" value="Genomic_DNA"/>
</dbReference>
<evidence type="ECO:0000259" key="3">
    <source>
        <dbReference type="PROSITE" id="PS50102"/>
    </source>
</evidence>